<dbReference type="Pfam" id="PF17384">
    <property type="entry name" value="DUF150_C"/>
    <property type="match status" value="1"/>
</dbReference>
<dbReference type="InterPro" id="IPR003728">
    <property type="entry name" value="Ribosome_maturation_RimP"/>
</dbReference>
<keyword evidence="7" id="KW-1185">Reference proteome</keyword>
<dbReference type="PANTHER" id="PTHR33867:SF1">
    <property type="entry name" value="RIBOSOME MATURATION FACTOR RIMP"/>
    <property type="match status" value="1"/>
</dbReference>
<keyword evidence="2 3" id="KW-0690">Ribosome biogenesis</keyword>
<accession>A0A0V8JDS5</accession>
<dbReference type="GO" id="GO:0005829">
    <property type="term" value="C:cytosol"/>
    <property type="evidence" value="ECO:0007669"/>
    <property type="project" value="TreeGrafter"/>
</dbReference>
<dbReference type="OrthoDB" id="9805006at2"/>
<dbReference type="PANTHER" id="PTHR33867">
    <property type="entry name" value="RIBOSOME MATURATION FACTOR RIMP"/>
    <property type="match status" value="1"/>
</dbReference>
<dbReference type="GO" id="GO:0000028">
    <property type="term" value="P:ribosomal small subunit assembly"/>
    <property type="evidence" value="ECO:0007669"/>
    <property type="project" value="TreeGrafter"/>
</dbReference>
<dbReference type="EMBL" id="LNQN01000001">
    <property type="protein sequence ID" value="KSU85101.1"/>
    <property type="molecule type" value="Genomic_DNA"/>
</dbReference>
<dbReference type="InterPro" id="IPR035956">
    <property type="entry name" value="RimP_N_sf"/>
</dbReference>
<dbReference type="HAMAP" id="MF_01077">
    <property type="entry name" value="RimP"/>
    <property type="match status" value="1"/>
</dbReference>
<dbReference type="InterPro" id="IPR028998">
    <property type="entry name" value="RimP_C"/>
</dbReference>
<comment type="similarity">
    <text evidence="3">Belongs to the RimP family.</text>
</comment>
<evidence type="ECO:0000256" key="1">
    <source>
        <dbReference type="ARBA" id="ARBA00022490"/>
    </source>
</evidence>
<name>A0A0V8JDS5_9BACL</name>
<evidence type="ECO:0000259" key="5">
    <source>
        <dbReference type="Pfam" id="PF17384"/>
    </source>
</evidence>
<feature type="domain" description="Ribosome maturation factor RimP N-terminal" evidence="4">
    <location>
        <begin position="12"/>
        <end position="84"/>
    </location>
</feature>
<dbReference type="AlphaFoldDB" id="A0A0V8JDS5"/>
<dbReference type="Proteomes" id="UP000054099">
    <property type="component" value="Unassembled WGS sequence"/>
</dbReference>
<dbReference type="InterPro" id="IPR036847">
    <property type="entry name" value="RimP_C_sf"/>
</dbReference>
<comment type="function">
    <text evidence="3">Required for maturation of 30S ribosomal subunits.</text>
</comment>
<dbReference type="Gene3D" id="3.30.300.70">
    <property type="entry name" value="RimP-like superfamily, N-terminal"/>
    <property type="match status" value="1"/>
</dbReference>
<organism evidence="6 7">
    <name type="scientific">Fictibacillus enclensis</name>
    <dbReference type="NCBI Taxonomy" id="1017270"/>
    <lineage>
        <taxon>Bacteria</taxon>
        <taxon>Bacillati</taxon>
        <taxon>Bacillota</taxon>
        <taxon>Bacilli</taxon>
        <taxon>Bacillales</taxon>
        <taxon>Fictibacillaceae</taxon>
        <taxon>Fictibacillus</taxon>
    </lineage>
</organism>
<dbReference type="RefSeq" id="WP_061969492.1">
    <property type="nucleotide sequence ID" value="NZ_CP126109.1"/>
</dbReference>
<evidence type="ECO:0000259" key="4">
    <source>
        <dbReference type="Pfam" id="PF02576"/>
    </source>
</evidence>
<dbReference type="FunFam" id="3.30.300.70:FF:000001">
    <property type="entry name" value="Ribosome maturation factor RimP"/>
    <property type="match status" value="1"/>
</dbReference>
<dbReference type="CDD" id="cd01734">
    <property type="entry name" value="YlxS_C"/>
    <property type="match status" value="1"/>
</dbReference>
<dbReference type="Gene3D" id="2.30.30.180">
    <property type="entry name" value="Ribosome maturation factor RimP, C-terminal domain"/>
    <property type="match status" value="1"/>
</dbReference>
<dbReference type="Pfam" id="PF02576">
    <property type="entry name" value="RimP_N"/>
    <property type="match status" value="1"/>
</dbReference>
<comment type="subcellular location">
    <subcellularLocation>
        <location evidence="3">Cytoplasm</location>
    </subcellularLocation>
</comment>
<dbReference type="SUPFAM" id="SSF75420">
    <property type="entry name" value="YhbC-like, N-terminal domain"/>
    <property type="match status" value="1"/>
</dbReference>
<dbReference type="InterPro" id="IPR028989">
    <property type="entry name" value="RimP_N"/>
</dbReference>
<proteinExistence type="inferred from homology"/>
<sequence>MSKKITETTEEIVTPILEELNLELVDIEFVKEGKNWFLRVFIDNETGVDIEDCGTVSERLSEKLDAIDPIEQAYFLEVSSPGVERPLKKPEDMAKAVGKNVHIKMYEQIDGSKEFEGKLLEFDGETVKLQMKVKTRSTEVELPYNKIASARLAVVFN</sequence>
<feature type="domain" description="Ribosome maturation factor RimP C-terminal" evidence="5">
    <location>
        <begin position="87"/>
        <end position="156"/>
    </location>
</feature>
<evidence type="ECO:0000313" key="7">
    <source>
        <dbReference type="Proteomes" id="UP000054099"/>
    </source>
</evidence>
<dbReference type="NCBIfam" id="NF000928">
    <property type="entry name" value="PRK00092.1-2"/>
    <property type="match status" value="1"/>
</dbReference>
<evidence type="ECO:0000256" key="2">
    <source>
        <dbReference type="ARBA" id="ARBA00022517"/>
    </source>
</evidence>
<evidence type="ECO:0000313" key="6">
    <source>
        <dbReference type="EMBL" id="KSU85101.1"/>
    </source>
</evidence>
<comment type="caution">
    <text evidence="6">The sequence shown here is derived from an EMBL/GenBank/DDBJ whole genome shotgun (WGS) entry which is preliminary data.</text>
</comment>
<protein>
    <recommendedName>
        <fullName evidence="3">Ribosome maturation factor RimP</fullName>
    </recommendedName>
</protein>
<dbReference type="SUPFAM" id="SSF74942">
    <property type="entry name" value="YhbC-like, C-terminal domain"/>
    <property type="match status" value="1"/>
</dbReference>
<gene>
    <name evidence="3" type="primary">rimP</name>
    <name evidence="6" type="ORF">AS030_06155</name>
</gene>
<reference evidence="6 7" key="1">
    <citation type="journal article" date="2014" name="Antonie Van Leeuwenhoek">
        <title>Fictibacillus enclensis sp. nov., isolated from marine sediment.</title>
        <authorList>
            <person name="Dastager S.G."/>
            <person name="Mawlankar R."/>
            <person name="Srinivasan K."/>
            <person name="Tang S.K."/>
            <person name="Lee J.C."/>
            <person name="Ramana V.V."/>
            <person name="Shouche Y.S."/>
        </authorList>
    </citation>
    <scope>NUCLEOTIDE SEQUENCE [LARGE SCALE GENOMIC DNA]</scope>
    <source>
        <strain evidence="6 7">NIO-1003</strain>
    </source>
</reference>
<dbReference type="GO" id="GO:0006412">
    <property type="term" value="P:translation"/>
    <property type="evidence" value="ECO:0007669"/>
    <property type="project" value="TreeGrafter"/>
</dbReference>
<evidence type="ECO:0000256" key="3">
    <source>
        <dbReference type="HAMAP-Rule" id="MF_01077"/>
    </source>
</evidence>
<keyword evidence="1 3" id="KW-0963">Cytoplasm</keyword>